<protein>
    <submittedName>
        <fullName evidence="3">Putative secreted protein</fullName>
    </submittedName>
</protein>
<accession>A0A4D5RBK1</accession>
<evidence type="ECO:0000256" key="2">
    <source>
        <dbReference type="SAM" id="SignalP"/>
    </source>
</evidence>
<feature type="signal peptide" evidence="2">
    <location>
        <begin position="1"/>
        <end position="20"/>
    </location>
</feature>
<keyword evidence="2" id="KW-0732">Signal</keyword>
<dbReference type="EMBL" id="GHJT01000469">
    <property type="protein sequence ID" value="MOY34440.1"/>
    <property type="molecule type" value="Transcribed_RNA"/>
</dbReference>
<name>A0A4D5RBK1_IXOSC</name>
<organism evidence="3">
    <name type="scientific">Ixodes scapularis</name>
    <name type="common">Black-legged tick</name>
    <name type="synonym">Deer tick</name>
    <dbReference type="NCBI Taxonomy" id="6945"/>
    <lineage>
        <taxon>Eukaryota</taxon>
        <taxon>Metazoa</taxon>
        <taxon>Ecdysozoa</taxon>
        <taxon>Arthropoda</taxon>
        <taxon>Chelicerata</taxon>
        <taxon>Arachnida</taxon>
        <taxon>Acari</taxon>
        <taxon>Parasitiformes</taxon>
        <taxon>Ixodida</taxon>
        <taxon>Ixodoidea</taxon>
        <taxon>Ixodidae</taxon>
        <taxon>Ixodinae</taxon>
        <taxon>Ixodes</taxon>
    </lineage>
</organism>
<proteinExistence type="predicted"/>
<sequence>MILPLIWLINLAILQRLLQTLELLSLSEHRRVSSSSPTPLVTGTPPLTNQHRASRPRLSGYTKCGATSQRKFHVHNSSHCNSLRRARLSPSLGAKDPGITAVSLHHGTQVHAISLVTAEH</sequence>
<feature type="compositionally biased region" description="Low complexity" evidence="1">
    <location>
        <begin position="34"/>
        <end position="48"/>
    </location>
</feature>
<evidence type="ECO:0000313" key="3">
    <source>
        <dbReference type="EMBL" id="MOY34440.1"/>
    </source>
</evidence>
<feature type="region of interest" description="Disordered" evidence="1">
    <location>
        <begin position="34"/>
        <end position="57"/>
    </location>
</feature>
<dbReference type="AlphaFoldDB" id="A0A4D5RBK1"/>
<feature type="chain" id="PRO_5020030679" evidence="2">
    <location>
        <begin position="21"/>
        <end position="120"/>
    </location>
</feature>
<evidence type="ECO:0000256" key="1">
    <source>
        <dbReference type="SAM" id="MobiDB-lite"/>
    </source>
</evidence>
<reference evidence="3" key="1">
    <citation type="submission" date="2019-04" db="EMBL/GenBank/DDBJ databases">
        <title>An insight into the mialome of Ixodes scapularis.</title>
        <authorList>
            <person name="Ribeiro J.M."/>
            <person name="Mather T.N."/>
            <person name="Karim S."/>
        </authorList>
    </citation>
    <scope>NUCLEOTIDE SEQUENCE</scope>
</reference>